<evidence type="ECO:0000256" key="2">
    <source>
        <dbReference type="SAM" id="Phobius"/>
    </source>
</evidence>
<proteinExistence type="predicted"/>
<dbReference type="AlphaFoldDB" id="A0AB38DEX5"/>
<keyword evidence="2" id="KW-0472">Membrane</keyword>
<protein>
    <submittedName>
        <fullName evidence="3">Uncharacterized protein</fullName>
    </submittedName>
</protein>
<accession>A0AB38DEX5</accession>
<dbReference type="EMBL" id="FVQL01000001">
    <property type="protein sequence ID" value="SKY78641.1"/>
    <property type="molecule type" value="Genomic_DNA"/>
</dbReference>
<sequence>MRPSRESHSPHPQCSRARRRNKFRPRSVMYLVGRWSHWERVPKLVMDGSCGNTMRRGTPRVRTFVGTLVAGIMGLTLTGLLLVRKAI</sequence>
<dbReference type="Proteomes" id="UP000190366">
    <property type="component" value="Unassembled WGS sequence"/>
</dbReference>
<evidence type="ECO:0000313" key="4">
    <source>
        <dbReference type="Proteomes" id="UP000190366"/>
    </source>
</evidence>
<organism evidence="3 4">
    <name type="scientific">Mycobacteroides abscessus subsp. massiliense</name>
    <dbReference type="NCBI Taxonomy" id="1962118"/>
    <lineage>
        <taxon>Bacteria</taxon>
        <taxon>Bacillati</taxon>
        <taxon>Actinomycetota</taxon>
        <taxon>Actinomycetes</taxon>
        <taxon>Mycobacteriales</taxon>
        <taxon>Mycobacteriaceae</taxon>
        <taxon>Mycobacteroides</taxon>
        <taxon>Mycobacteroides abscessus</taxon>
    </lineage>
</organism>
<name>A0AB38DEX5_9MYCO</name>
<reference evidence="3 4" key="1">
    <citation type="submission" date="2016-11" db="EMBL/GenBank/DDBJ databases">
        <authorList>
            <consortium name="Pathogen Informatics"/>
        </authorList>
    </citation>
    <scope>NUCLEOTIDE SEQUENCE [LARGE SCALE GENOMIC DNA]</scope>
    <source>
        <strain evidence="3 4">1168</strain>
    </source>
</reference>
<keyword evidence="2" id="KW-1133">Transmembrane helix</keyword>
<comment type="caution">
    <text evidence="3">The sequence shown here is derived from an EMBL/GenBank/DDBJ whole genome shotgun (WGS) entry which is preliminary data.</text>
</comment>
<feature type="transmembrane region" description="Helical" evidence="2">
    <location>
        <begin position="64"/>
        <end position="83"/>
    </location>
</feature>
<gene>
    <name evidence="3" type="ORF">SAMEA2275630_02555</name>
</gene>
<evidence type="ECO:0000256" key="1">
    <source>
        <dbReference type="SAM" id="MobiDB-lite"/>
    </source>
</evidence>
<evidence type="ECO:0000313" key="3">
    <source>
        <dbReference type="EMBL" id="SKY78641.1"/>
    </source>
</evidence>
<keyword evidence="2" id="KW-0812">Transmembrane</keyword>
<feature type="region of interest" description="Disordered" evidence="1">
    <location>
        <begin position="1"/>
        <end position="21"/>
    </location>
</feature>